<name>A0A8T2K1H4_9PIPI</name>
<dbReference type="Proteomes" id="UP000812440">
    <property type="component" value="Chromosome 8_10"/>
</dbReference>
<dbReference type="GO" id="GO:0016567">
    <property type="term" value="P:protein ubiquitination"/>
    <property type="evidence" value="ECO:0007669"/>
    <property type="project" value="TreeGrafter"/>
</dbReference>
<dbReference type="PROSITE" id="PS50089">
    <property type="entry name" value="ZF_RING_2"/>
    <property type="match status" value="1"/>
</dbReference>
<keyword evidence="5" id="KW-0812">Transmembrane</keyword>
<keyword evidence="8" id="KW-1185">Reference proteome</keyword>
<evidence type="ECO:0000256" key="1">
    <source>
        <dbReference type="ARBA" id="ARBA00022723"/>
    </source>
</evidence>
<gene>
    <name evidence="7" type="ORF">GDO86_015559</name>
</gene>
<protein>
    <recommendedName>
        <fullName evidence="6">RING-type domain-containing protein</fullName>
    </recommendedName>
</protein>
<evidence type="ECO:0000256" key="3">
    <source>
        <dbReference type="ARBA" id="ARBA00022833"/>
    </source>
</evidence>
<dbReference type="GO" id="GO:0061630">
    <property type="term" value="F:ubiquitin protein ligase activity"/>
    <property type="evidence" value="ECO:0007669"/>
    <property type="project" value="TreeGrafter"/>
</dbReference>
<feature type="transmembrane region" description="Helical" evidence="5">
    <location>
        <begin position="150"/>
        <end position="175"/>
    </location>
</feature>
<evidence type="ECO:0000313" key="7">
    <source>
        <dbReference type="EMBL" id="KAG8448511.1"/>
    </source>
</evidence>
<evidence type="ECO:0000256" key="5">
    <source>
        <dbReference type="SAM" id="Phobius"/>
    </source>
</evidence>
<dbReference type="InterPro" id="IPR001841">
    <property type="entry name" value="Znf_RING"/>
</dbReference>
<dbReference type="Pfam" id="PF14634">
    <property type="entry name" value="zf-RING_5"/>
    <property type="match status" value="1"/>
</dbReference>
<evidence type="ECO:0000256" key="4">
    <source>
        <dbReference type="PROSITE-ProRule" id="PRU00175"/>
    </source>
</evidence>
<accession>A0A8T2K1H4</accession>
<dbReference type="InterPro" id="IPR051435">
    <property type="entry name" value="RING_finger_E3_ubiq-ligases"/>
</dbReference>
<proteinExistence type="predicted"/>
<dbReference type="AlphaFoldDB" id="A0A8T2K1H4"/>
<reference evidence="7" key="1">
    <citation type="thesis" date="2020" institute="ProQuest LLC" country="789 East Eisenhower Parkway, Ann Arbor, MI, USA">
        <title>Comparative Genomics and Chromosome Evolution.</title>
        <authorList>
            <person name="Mudd A.B."/>
        </authorList>
    </citation>
    <scope>NUCLEOTIDE SEQUENCE</scope>
    <source>
        <strain evidence="7">Female2</strain>
        <tissue evidence="7">Blood</tissue>
    </source>
</reference>
<keyword evidence="3" id="KW-0862">Zinc</keyword>
<dbReference type="PROSITE" id="PS00518">
    <property type="entry name" value="ZF_RING_1"/>
    <property type="match status" value="1"/>
</dbReference>
<dbReference type="PANTHER" id="PTHR22791">
    <property type="entry name" value="RING-TYPE DOMAIN-CONTAINING PROTEIN"/>
    <property type="match status" value="1"/>
</dbReference>
<dbReference type="SMART" id="SM00184">
    <property type="entry name" value="RING"/>
    <property type="match status" value="1"/>
</dbReference>
<dbReference type="SUPFAM" id="SSF57850">
    <property type="entry name" value="RING/U-box"/>
    <property type="match status" value="1"/>
</dbReference>
<keyword evidence="5" id="KW-1133">Transmembrane helix</keyword>
<sequence>MSDNSPTQELDGDGSSECIICFTPYDSLFHLPKILSCKHVFCLECLSRITVGSTQPDTLSCPICRIPTKLQSKKGPTALSTEHNLLNRINKPPSTPVPSVRFSRKRGLLYVEKSNSLHLSTISLSVDLGQPPPSPRSPQNLRAILRNGGCIFYGAIGAAILLTVALILAGVYIFYLIPWKLSVGAGAGNVNGTNSPTSHNITTATSRP</sequence>
<dbReference type="InterPro" id="IPR013083">
    <property type="entry name" value="Znf_RING/FYVE/PHD"/>
</dbReference>
<organism evidence="7 8">
    <name type="scientific">Hymenochirus boettgeri</name>
    <name type="common">Congo dwarf clawed frog</name>
    <dbReference type="NCBI Taxonomy" id="247094"/>
    <lineage>
        <taxon>Eukaryota</taxon>
        <taxon>Metazoa</taxon>
        <taxon>Chordata</taxon>
        <taxon>Craniata</taxon>
        <taxon>Vertebrata</taxon>
        <taxon>Euteleostomi</taxon>
        <taxon>Amphibia</taxon>
        <taxon>Batrachia</taxon>
        <taxon>Anura</taxon>
        <taxon>Pipoidea</taxon>
        <taxon>Pipidae</taxon>
        <taxon>Pipinae</taxon>
        <taxon>Hymenochirus</taxon>
    </lineage>
</organism>
<dbReference type="EMBL" id="JAACNH010000003">
    <property type="protein sequence ID" value="KAG8448511.1"/>
    <property type="molecule type" value="Genomic_DNA"/>
</dbReference>
<evidence type="ECO:0000313" key="8">
    <source>
        <dbReference type="Proteomes" id="UP000812440"/>
    </source>
</evidence>
<evidence type="ECO:0000259" key="6">
    <source>
        <dbReference type="PROSITE" id="PS50089"/>
    </source>
</evidence>
<dbReference type="PANTHER" id="PTHR22791:SF1">
    <property type="entry name" value="RING FINGER PROTEIN 225"/>
    <property type="match status" value="1"/>
</dbReference>
<comment type="caution">
    <text evidence="7">The sequence shown here is derived from an EMBL/GenBank/DDBJ whole genome shotgun (WGS) entry which is preliminary data.</text>
</comment>
<keyword evidence="1" id="KW-0479">Metal-binding</keyword>
<dbReference type="OrthoDB" id="342730at2759"/>
<evidence type="ECO:0000256" key="2">
    <source>
        <dbReference type="ARBA" id="ARBA00022771"/>
    </source>
</evidence>
<dbReference type="GO" id="GO:0008270">
    <property type="term" value="F:zinc ion binding"/>
    <property type="evidence" value="ECO:0007669"/>
    <property type="project" value="UniProtKB-KW"/>
</dbReference>
<feature type="domain" description="RING-type" evidence="6">
    <location>
        <begin position="18"/>
        <end position="65"/>
    </location>
</feature>
<keyword evidence="5" id="KW-0472">Membrane</keyword>
<dbReference type="Gene3D" id="3.30.40.10">
    <property type="entry name" value="Zinc/RING finger domain, C3HC4 (zinc finger)"/>
    <property type="match status" value="1"/>
</dbReference>
<keyword evidence="2 4" id="KW-0863">Zinc-finger</keyword>
<dbReference type="InterPro" id="IPR017907">
    <property type="entry name" value="Znf_RING_CS"/>
</dbReference>